<keyword evidence="3" id="KW-1185">Reference proteome</keyword>
<dbReference type="InterPro" id="IPR038765">
    <property type="entry name" value="Papain-like_cys_pep_sf"/>
</dbReference>
<organism evidence="2 3">
    <name type="scientific">Salinicoccus sesuvii</name>
    <dbReference type="NCBI Taxonomy" id="868281"/>
    <lineage>
        <taxon>Bacteria</taxon>
        <taxon>Bacillati</taxon>
        <taxon>Bacillota</taxon>
        <taxon>Bacilli</taxon>
        <taxon>Bacillales</taxon>
        <taxon>Staphylococcaceae</taxon>
        <taxon>Salinicoccus</taxon>
    </lineage>
</organism>
<feature type="domain" description="Peptidase C51" evidence="1">
    <location>
        <begin position="27"/>
        <end position="150"/>
    </location>
</feature>
<gene>
    <name evidence="2" type="ORF">ACFOEO_01135</name>
</gene>
<dbReference type="SUPFAM" id="SSF54001">
    <property type="entry name" value="Cysteine proteinases"/>
    <property type="match status" value="1"/>
</dbReference>
<evidence type="ECO:0000313" key="2">
    <source>
        <dbReference type="EMBL" id="MFC3387212.1"/>
    </source>
</evidence>
<sequence>MKKIAVLLSVFILVAAGLFIADRNTEKGLLETIEYMMLPDPMANNTYDEGQCTYYVFDKIKAQGDMIETGWWNADSWAKRAKADGYTVNNNPAEGAILQTSRGEIGHVAYIETVNDDGSIEISEMNYNEPYEVTERTIEAERIKEYSYIHPKTNPRPKDLENKV</sequence>
<protein>
    <submittedName>
        <fullName evidence="2">CHAP domain-containing protein</fullName>
    </submittedName>
</protein>
<reference evidence="3" key="1">
    <citation type="journal article" date="2019" name="Int. J. Syst. Evol. Microbiol.">
        <title>The Global Catalogue of Microorganisms (GCM) 10K type strain sequencing project: providing services to taxonomists for standard genome sequencing and annotation.</title>
        <authorList>
            <consortium name="The Broad Institute Genomics Platform"/>
            <consortium name="The Broad Institute Genome Sequencing Center for Infectious Disease"/>
            <person name="Wu L."/>
            <person name="Ma J."/>
        </authorList>
    </citation>
    <scope>NUCLEOTIDE SEQUENCE [LARGE SCALE GENOMIC DNA]</scope>
    <source>
        <strain evidence="3">CCM 7756</strain>
    </source>
</reference>
<dbReference type="Proteomes" id="UP001595637">
    <property type="component" value="Unassembled WGS sequence"/>
</dbReference>
<name>A0ABV7N0W8_9STAP</name>
<proteinExistence type="predicted"/>
<dbReference type="EMBL" id="JBHRVQ010000001">
    <property type="protein sequence ID" value="MFC3387212.1"/>
    <property type="molecule type" value="Genomic_DNA"/>
</dbReference>
<dbReference type="PROSITE" id="PS50911">
    <property type="entry name" value="CHAP"/>
    <property type="match status" value="1"/>
</dbReference>
<dbReference type="Pfam" id="PF05257">
    <property type="entry name" value="CHAP"/>
    <property type="match status" value="1"/>
</dbReference>
<accession>A0ABV7N0W8</accession>
<evidence type="ECO:0000259" key="1">
    <source>
        <dbReference type="PROSITE" id="PS50911"/>
    </source>
</evidence>
<dbReference type="RefSeq" id="WP_380650805.1">
    <property type="nucleotide sequence ID" value="NZ_JBHRVQ010000001.1"/>
</dbReference>
<comment type="caution">
    <text evidence="2">The sequence shown here is derived from an EMBL/GenBank/DDBJ whole genome shotgun (WGS) entry which is preliminary data.</text>
</comment>
<dbReference type="Gene3D" id="3.90.1720.10">
    <property type="entry name" value="endopeptidase domain like (from Nostoc punctiforme)"/>
    <property type="match status" value="1"/>
</dbReference>
<dbReference type="InterPro" id="IPR007921">
    <property type="entry name" value="CHAP_dom"/>
</dbReference>
<evidence type="ECO:0000313" key="3">
    <source>
        <dbReference type="Proteomes" id="UP001595637"/>
    </source>
</evidence>